<gene>
    <name evidence="2" type="ORF">DS745_05740</name>
</gene>
<evidence type="ECO:0000259" key="1">
    <source>
        <dbReference type="Pfam" id="PF07435"/>
    </source>
</evidence>
<protein>
    <recommendedName>
        <fullName evidence="1">Regulatory protein YycH domain-containing protein</fullName>
    </recommendedName>
</protein>
<reference evidence="2 3" key="1">
    <citation type="journal article" date="2019" name="Int. J. Syst. Evol. Microbiol.">
        <title>Anaerobacillus alkaliphilus sp. nov., a novel alkaliphilic and moderately halophilic bacterium.</title>
        <authorList>
            <person name="Borsodi A.K."/>
            <person name="Aszalos J.M."/>
            <person name="Bihari P."/>
            <person name="Nagy I."/>
            <person name="Schumann P."/>
            <person name="Sproer C."/>
            <person name="Kovacs A.L."/>
            <person name="Boka K."/>
            <person name="Dobosy P."/>
            <person name="Ovari M."/>
            <person name="Szili-Kovacs T."/>
            <person name="Toth E."/>
        </authorList>
    </citation>
    <scope>NUCLEOTIDE SEQUENCE [LARGE SCALE GENOMIC DNA]</scope>
    <source>
        <strain evidence="2 3">B16-10</strain>
    </source>
</reference>
<feature type="domain" description="Regulatory protein YycH" evidence="1">
    <location>
        <begin position="3"/>
        <end position="441"/>
    </location>
</feature>
<dbReference type="Gene3D" id="3.30.310.160">
    <property type="entry name" value="YycH protein, domain 2"/>
    <property type="match status" value="1"/>
</dbReference>
<proteinExistence type="predicted"/>
<comment type="caution">
    <text evidence="2">The sequence shown here is derived from an EMBL/GenBank/DDBJ whole genome shotgun (WGS) entry which is preliminary data.</text>
</comment>
<evidence type="ECO:0000313" key="2">
    <source>
        <dbReference type="EMBL" id="RXJ02811.1"/>
    </source>
</evidence>
<sequence>MVEHIKTTTLWFLILLSVFLTYQIWTFQPEYAILKSTEYIDNTQIGLEKKLHEVIKPKQVILHEEGKSFASIDNSVFAQRFYEEYFGTPLEKFMIRPNLSPFHRINSDYKIEFIFPTSIPSEIFKDIYQMNHSDQLFISKIDRMVFALEKERDKEIVRVKLISNDERVIVEANTNIPVSRFIEDIALNSTNVFYEVFPFDIIDFGNGYRKTTYLPIEAMYLNSATYIAKPLPTDHFRQVLFSDPNFVKHYLQSNGEESFTDGNRMVNILQGGNILRYINPTFGDLVERNNKHVIFSALDFLNGHGGFTSSFYFDSLKTFGTSEEVTFRLFIGGLPVYSTNIFEVNNLFEITLHRGNGNQIEQYVRPMFIMDEEPINISKSTRLPSGKELIEALENKEEFERSLLTDINYGFTMIMRQSFVVLEPRWFIQYNGNWQVVHIAEEVDDSEAITNGLE</sequence>
<dbReference type="Pfam" id="PF07435">
    <property type="entry name" value="YycH"/>
    <property type="match status" value="1"/>
</dbReference>
<dbReference type="AlphaFoldDB" id="A0A4Q0VWZ2"/>
<dbReference type="EMBL" id="QOUX01000021">
    <property type="protein sequence ID" value="RXJ02811.1"/>
    <property type="molecule type" value="Genomic_DNA"/>
</dbReference>
<organism evidence="2 3">
    <name type="scientific">Anaerobacillus alkaliphilus</name>
    <dbReference type="NCBI Taxonomy" id="1548597"/>
    <lineage>
        <taxon>Bacteria</taxon>
        <taxon>Bacillati</taxon>
        <taxon>Bacillota</taxon>
        <taxon>Bacilli</taxon>
        <taxon>Bacillales</taxon>
        <taxon>Bacillaceae</taxon>
        <taxon>Anaerobacillus</taxon>
    </lineage>
</organism>
<evidence type="ECO:0000313" key="3">
    <source>
        <dbReference type="Proteomes" id="UP000290649"/>
    </source>
</evidence>
<dbReference type="InterPro" id="IPR009996">
    <property type="entry name" value="YycH"/>
</dbReference>
<dbReference type="RefSeq" id="WP_129077320.1">
    <property type="nucleotide sequence ID" value="NZ_QOUX01000021.1"/>
</dbReference>
<dbReference type="InterPro" id="IPR042274">
    <property type="entry name" value="YycH/YycI_2"/>
</dbReference>
<keyword evidence="3" id="KW-1185">Reference proteome</keyword>
<dbReference type="OrthoDB" id="2382185at2"/>
<name>A0A4Q0VWZ2_9BACI</name>
<dbReference type="CDD" id="cd15787">
    <property type="entry name" value="YycH_N"/>
    <property type="match status" value="1"/>
</dbReference>
<accession>A0A4Q0VWZ2</accession>
<dbReference type="Proteomes" id="UP000290649">
    <property type="component" value="Unassembled WGS sequence"/>
</dbReference>